<dbReference type="AlphaFoldDB" id="A0A1H1WK24"/>
<evidence type="ECO:0000313" key="3">
    <source>
        <dbReference type="EMBL" id="SDS97010.1"/>
    </source>
</evidence>
<accession>A0A1H1WK24</accession>
<dbReference type="SUPFAM" id="SSF53850">
    <property type="entry name" value="Periplasmic binding protein-like II"/>
    <property type="match status" value="1"/>
</dbReference>
<dbReference type="PANTHER" id="PTHR30290:SF83">
    <property type="entry name" value="ABC TRANSPORTER SUBSTRATE-BINDING PROTEIN"/>
    <property type="match status" value="1"/>
</dbReference>
<dbReference type="InterPro" id="IPR000914">
    <property type="entry name" value="SBP_5_dom"/>
</dbReference>
<dbReference type="GO" id="GO:1904680">
    <property type="term" value="F:peptide transmembrane transporter activity"/>
    <property type="evidence" value="ECO:0007669"/>
    <property type="project" value="TreeGrafter"/>
</dbReference>
<feature type="domain" description="Solute-binding protein family 5" evidence="2">
    <location>
        <begin position="108"/>
        <end position="502"/>
    </location>
</feature>
<dbReference type="PANTHER" id="PTHR30290">
    <property type="entry name" value="PERIPLASMIC BINDING COMPONENT OF ABC TRANSPORTER"/>
    <property type="match status" value="1"/>
</dbReference>
<name>A0A1H1WK24_9ACTN</name>
<dbReference type="Gene3D" id="3.40.190.10">
    <property type="entry name" value="Periplasmic binding protein-like II"/>
    <property type="match status" value="1"/>
</dbReference>
<dbReference type="Pfam" id="PF00496">
    <property type="entry name" value="SBP_bac_5"/>
    <property type="match status" value="1"/>
</dbReference>
<dbReference type="EMBL" id="LT629757">
    <property type="protein sequence ID" value="SDS97010.1"/>
    <property type="molecule type" value="Genomic_DNA"/>
</dbReference>
<protein>
    <submittedName>
        <fullName evidence="3">Peptide/nickel transport system substrate-binding protein</fullName>
    </submittedName>
</protein>
<dbReference type="GO" id="GO:0043190">
    <property type="term" value="C:ATP-binding cassette (ABC) transporter complex"/>
    <property type="evidence" value="ECO:0007669"/>
    <property type="project" value="InterPro"/>
</dbReference>
<dbReference type="CDD" id="cd08506">
    <property type="entry name" value="PBP2_clavulanate_OppA2"/>
    <property type="match status" value="1"/>
</dbReference>
<dbReference type="Gene3D" id="3.10.105.10">
    <property type="entry name" value="Dipeptide-binding Protein, Domain 3"/>
    <property type="match status" value="1"/>
</dbReference>
<evidence type="ECO:0000256" key="1">
    <source>
        <dbReference type="SAM" id="SignalP"/>
    </source>
</evidence>
<proteinExistence type="predicted"/>
<evidence type="ECO:0000259" key="2">
    <source>
        <dbReference type="Pfam" id="PF00496"/>
    </source>
</evidence>
<dbReference type="GO" id="GO:0042597">
    <property type="term" value="C:periplasmic space"/>
    <property type="evidence" value="ECO:0007669"/>
    <property type="project" value="UniProtKB-ARBA"/>
</dbReference>
<feature type="signal peptide" evidence="1">
    <location>
        <begin position="1"/>
        <end position="25"/>
    </location>
</feature>
<dbReference type="STRING" id="642780.SAMN04488570_3172"/>
<dbReference type="PROSITE" id="PS51257">
    <property type="entry name" value="PROKAR_LIPOPROTEIN"/>
    <property type="match status" value="1"/>
</dbReference>
<sequence length="591" mass="64097">MRKMRITRKRAAAAMVAVAALGLSACGSGGGGSSSGNGDEPELSNAAIGKVVDESDEKGGTLTFGLAGEWGDTVDPGETYYGYSWDMLRNYARTLVMFKTEPGKAGLELTPDLATDLGKSSDGGKTWTYTLRDGVKFEDGSPITAQDVKYAVLRSTDKQTFPNGPAYFEGMLDLPKNYKGPYKTPDVNTDSAIETPDDKTIVFHLTTPFAGFDYLAQLPQTAPVPEAEDTGTKYKDHVISSGPYMFDGKYSPTTGFTLVRNPNWDASTDPNRKALPDEMDVKLGLDANDLDNQLIAGTIDVDIAGTGIQAAALPKVLQSADLRERADNPVNARLWYSSINPTVKPLDNIDCRKAVMYAMSPVSYQNAYGGQYAGGDIATTLLPPQIPGYQDFDLYGQKDNPNGQPDKAKSALEACGQPDGFEFNIGYRAERPKEKATAEAFQQSLEKVGITATPRPLPENDYFSGTCGLPPYVVKNNLGICVNGWGADWPDGYGFLSQIVDSRVIRETGGSSNTSVRIPEVDQMVDEAITEQDETKRNELWGAVDKRVMEEAVIYPGVYAKAVLLRSKNATNVFVNESFGYYDYTAMGVKK</sequence>
<dbReference type="Proteomes" id="UP000198859">
    <property type="component" value="Chromosome I"/>
</dbReference>
<keyword evidence="4" id="KW-1185">Reference proteome</keyword>
<feature type="chain" id="PRO_5039164240" evidence="1">
    <location>
        <begin position="26"/>
        <end position="591"/>
    </location>
</feature>
<dbReference type="InterPro" id="IPR030678">
    <property type="entry name" value="Peptide/Ni-bd"/>
</dbReference>
<evidence type="ECO:0000313" key="4">
    <source>
        <dbReference type="Proteomes" id="UP000198859"/>
    </source>
</evidence>
<dbReference type="GO" id="GO:0015833">
    <property type="term" value="P:peptide transport"/>
    <property type="evidence" value="ECO:0007669"/>
    <property type="project" value="TreeGrafter"/>
</dbReference>
<reference evidence="4" key="1">
    <citation type="submission" date="2016-10" db="EMBL/GenBank/DDBJ databases">
        <authorList>
            <person name="Varghese N."/>
            <person name="Submissions S."/>
        </authorList>
    </citation>
    <scope>NUCLEOTIDE SEQUENCE [LARGE SCALE GENOMIC DNA]</scope>
    <source>
        <strain evidence="4">DSM 22127</strain>
    </source>
</reference>
<dbReference type="PIRSF" id="PIRSF002741">
    <property type="entry name" value="MppA"/>
    <property type="match status" value="1"/>
</dbReference>
<keyword evidence="1" id="KW-0732">Signal</keyword>
<organism evidence="3 4">
    <name type="scientific">Nocardioides scoriae</name>
    <dbReference type="NCBI Taxonomy" id="642780"/>
    <lineage>
        <taxon>Bacteria</taxon>
        <taxon>Bacillati</taxon>
        <taxon>Actinomycetota</taxon>
        <taxon>Actinomycetes</taxon>
        <taxon>Propionibacteriales</taxon>
        <taxon>Nocardioidaceae</taxon>
        <taxon>Nocardioides</taxon>
    </lineage>
</organism>
<dbReference type="InterPro" id="IPR039424">
    <property type="entry name" value="SBP_5"/>
</dbReference>
<gene>
    <name evidence="3" type="ORF">SAMN04488570_3172</name>
</gene>